<evidence type="ECO:0000313" key="2">
    <source>
        <dbReference type="Proteomes" id="UP000001819"/>
    </source>
</evidence>
<dbReference type="InterPro" id="IPR010512">
    <property type="entry name" value="DUF1091"/>
</dbReference>
<dbReference type="SMART" id="SM00697">
    <property type="entry name" value="DM8"/>
    <property type="match status" value="1"/>
</dbReference>
<dbReference type="Proteomes" id="UP000001819">
    <property type="component" value="Chromosome 3"/>
</dbReference>
<proteinExistence type="predicted"/>
<keyword evidence="1" id="KW-0732">Signal</keyword>
<feature type="signal peptide" evidence="1">
    <location>
        <begin position="1"/>
        <end position="19"/>
    </location>
</feature>
<dbReference type="AlphaFoldDB" id="A0A6I8VQR4"/>
<dbReference type="KEGG" id="dpo:6898697"/>
<dbReference type="PANTHER" id="PTHR20898:SF0">
    <property type="entry name" value="DAEDALUS ON 3-RELATED"/>
    <property type="match status" value="1"/>
</dbReference>
<keyword evidence="2" id="KW-1185">Reference proteome</keyword>
<dbReference type="Pfam" id="PF06477">
    <property type="entry name" value="DUF1091"/>
    <property type="match status" value="1"/>
</dbReference>
<sequence length="187" mass="21185">MKFALISVLLAGFLVAAFGGIRTRHTNIKCETRDPSYAEVPVCRLNVLGRGIIGANVHIKVSQLPIRKVSINFSVFQKLSGYHPFLFNVTVDLCHYMKHPNPYNVFHYFYGAMLPFINVNHTCPINVSHDIILKDFVLNDQMFSRVAGPKGNYMFKIKIISEGVWRGTIYSYMDVNAEDNTRIIPSG</sequence>
<evidence type="ECO:0000256" key="1">
    <source>
        <dbReference type="SAM" id="SignalP"/>
    </source>
</evidence>
<reference evidence="2" key="1">
    <citation type="submission" date="2024-06" db="UniProtKB">
        <authorList>
            <consortium name="RefSeq"/>
        </authorList>
    </citation>
    <scope>NUCLEOTIDE SEQUENCE [LARGE SCALE GENOMIC DNA]</scope>
    <source>
        <strain evidence="2">MV2-25</strain>
    </source>
</reference>
<feature type="chain" id="PRO_5026138708" description="MD-2-related lipid-recognition domain-containing protein" evidence="1">
    <location>
        <begin position="20"/>
        <end position="187"/>
    </location>
</feature>
<evidence type="ECO:0000313" key="3">
    <source>
        <dbReference type="RefSeq" id="XP_033233391.1"/>
    </source>
</evidence>
<organism evidence="2 3">
    <name type="scientific">Drosophila pseudoobscura pseudoobscura</name>
    <name type="common">Fruit fly</name>
    <dbReference type="NCBI Taxonomy" id="46245"/>
    <lineage>
        <taxon>Eukaryota</taxon>
        <taxon>Metazoa</taxon>
        <taxon>Ecdysozoa</taxon>
        <taxon>Arthropoda</taxon>
        <taxon>Hexapoda</taxon>
        <taxon>Insecta</taxon>
        <taxon>Pterygota</taxon>
        <taxon>Neoptera</taxon>
        <taxon>Endopterygota</taxon>
        <taxon>Diptera</taxon>
        <taxon>Brachycera</taxon>
        <taxon>Muscomorpha</taxon>
        <taxon>Ephydroidea</taxon>
        <taxon>Drosophilidae</taxon>
        <taxon>Drosophila</taxon>
        <taxon>Sophophora</taxon>
    </lineage>
</organism>
<accession>A0A6I8VQR4</accession>
<reference evidence="3" key="2">
    <citation type="submission" date="2025-08" db="UniProtKB">
        <authorList>
            <consortium name="RefSeq"/>
        </authorList>
    </citation>
    <scope>IDENTIFICATION</scope>
    <source>
        <strain evidence="3">MV-25-SWS-2005</strain>
        <tissue evidence="3">Whole body</tissue>
    </source>
</reference>
<protein>
    <recommendedName>
        <fullName evidence="4">MD-2-related lipid-recognition domain-containing protein</fullName>
    </recommendedName>
</protein>
<gene>
    <name evidence="3" type="primary">LOC6898697</name>
</gene>
<name>A0A6I8VQR4_DROPS</name>
<dbReference type="PANTHER" id="PTHR20898">
    <property type="entry name" value="DAEDALUS ON 3-RELATED-RELATED"/>
    <property type="match status" value="1"/>
</dbReference>
<dbReference type="InParanoid" id="A0A6I8VQR4"/>
<dbReference type="ExpressionAtlas" id="A0A6I8VQR4">
    <property type="expression patterns" value="baseline"/>
</dbReference>
<dbReference type="RefSeq" id="XP_033233391.1">
    <property type="nucleotide sequence ID" value="XM_033377500.1"/>
</dbReference>
<evidence type="ECO:0008006" key="4">
    <source>
        <dbReference type="Google" id="ProtNLM"/>
    </source>
</evidence>